<protein>
    <submittedName>
        <fullName evidence="3">Inositol-3-phosphate synthase</fullName>
    </submittedName>
</protein>
<comment type="similarity">
    <text evidence="1">Belongs to the myo-inositol 1-phosphate synthase family.</text>
</comment>
<reference evidence="3" key="2">
    <citation type="submission" date="2021-08" db="EMBL/GenBank/DDBJ databases">
        <authorList>
            <person name="Dalcin Martins P."/>
        </authorList>
    </citation>
    <scope>NUCLEOTIDE SEQUENCE</scope>
    <source>
        <strain evidence="3">MAG_39</strain>
    </source>
</reference>
<dbReference type="InterPro" id="IPR002587">
    <property type="entry name" value="Myo-inos-1-P_Synthase"/>
</dbReference>
<dbReference type="InterPro" id="IPR036291">
    <property type="entry name" value="NAD(P)-bd_dom_sf"/>
</dbReference>
<dbReference type="Pfam" id="PF01658">
    <property type="entry name" value="Inos-1-P_synth"/>
    <property type="match status" value="1"/>
</dbReference>
<dbReference type="EMBL" id="JAIOIV010000076">
    <property type="protein sequence ID" value="MBZ0156446.1"/>
    <property type="molecule type" value="Genomic_DNA"/>
</dbReference>
<proteinExistence type="inferred from homology"/>
<dbReference type="Gene3D" id="3.40.50.720">
    <property type="entry name" value="NAD(P)-binding Rossmann-like Domain"/>
    <property type="match status" value="1"/>
</dbReference>
<dbReference type="GO" id="GO:0004512">
    <property type="term" value="F:inositol-3-phosphate synthase activity"/>
    <property type="evidence" value="ECO:0007669"/>
    <property type="project" value="InterPro"/>
</dbReference>
<gene>
    <name evidence="3" type="ORF">K8I29_09600</name>
</gene>
<organism evidence="3 4">
    <name type="scientific">Candidatus Nitrobium versatile</name>
    <dbReference type="NCBI Taxonomy" id="2884831"/>
    <lineage>
        <taxon>Bacteria</taxon>
        <taxon>Pseudomonadati</taxon>
        <taxon>Nitrospirota</taxon>
        <taxon>Nitrospiria</taxon>
        <taxon>Nitrospirales</taxon>
        <taxon>Nitrospiraceae</taxon>
        <taxon>Candidatus Nitrobium</taxon>
    </lineage>
</organism>
<accession>A0A953J551</accession>
<sequence length="367" mass="40771">MGTIRIAIAGVGNCASSLIQGIEYYKSIEESCADASLGLMHYRLGEYTPGDIEVVAAFDIDVRKVNKPLKEAVFARPNCTKVFYPDLPDYPVRVRMGEILDGVAAHMAGYPDERRFIPADEKTCDAAQVLRDSNADMLINYLPVGSEEATRYYAKACLDAGVAFVNCMPVFIASDDDWTRRFSEKNIPLLGDDIKAQIGATIVHRTLAKLFMDRGVKISHTYQLNVGGNTDFLNMLNHGRLKSKKISKTEAVHSQITHQLTSEDIHIGPSDYVPWMNDNKVCFLRMEGRGFGNIPLNIELRLSVEDSPNSAGVVIDAIRCCKLAKDRGVGGALLSPSAYFMKHPPTQFSDEEARQKVEEFIANKRER</sequence>
<dbReference type="PANTHER" id="PTHR43125">
    <property type="entry name" value="INOSITOL-3-PHOSPHATE SYNTHASE"/>
    <property type="match status" value="1"/>
</dbReference>
<evidence type="ECO:0000313" key="4">
    <source>
        <dbReference type="Proteomes" id="UP000705867"/>
    </source>
</evidence>
<dbReference type="GO" id="GO:0008654">
    <property type="term" value="P:phospholipid biosynthetic process"/>
    <property type="evidence" value="ECO:0007669"/>
    <property type="project" value="InterPro"/>
</dbReference>
<evidence type="ECO:0000256" key="1">
    <source>
        <dbReference type="ARBA" id="ARBA00010813"/>
    </source>
</evidence>
<reference evidence="3" key="1">
    <citation type="journal article" date="2021" name="bioRxiv">
        <title>Unraveling nitrogen, sulfur and carbon metabolic pathways and microbial community transcriptional responses to substrate deprivation and toxicity stresses in a bioreactor mimicking anoxic brackish coastal sediment conditions.</title>
        <authorList>
            <person name="Martins P.D."/>
            <person name="Echeveste M.J."/>
            <person name="Arshad A."/>
            <person name="Kurth J."/>
            <person name="Ouboter H."/>
            <person name="Jetten M.S.M."/>
            <person name="Welte C.U."/>
        </authorList>
    </citation>
    <scope>NUCLEOTIDE SEQUENCE</scope>
    <source>
        <strain evidence="3">MAG_39</strain>
    </source>
</reference>
<dbReference type="SUPFAM" id="SSF55347">
    <property type="entry name" value="Glyceraldehyde-3-phosphate dehydrogenase-like, C-terminal domain"/>
    <property type="match status" value="1"/>
</dbReference>
<comment type="caution">
    <text evidence="3">The sequence shown here is derived from an EMBL/GenBank/DDBJ whole genome shotgun (WGS) entry which is preliminary data.</text>
</comment>
<dbReference type="Gene3D" id="3.30.360.10">
    <property type="entry name" value="Dihydrodipicolinate Reductase, domain 2"/>
    <property type="match status" value="1"/>
</dbReference>
<dbReference type="SUPFAM" id="SSF51735">
    <property type="entry name" value="NAD(P)-binding Rossmann-fold domains"/>
    <property type="match status" value="1"/>
</dbReference>
<evidence type="ECO:0000259" key="2">
    <source>
        <dbReference type="Pfam" id="PF01658"/>
    </source>
</evidence>
<dbReference type="InterPro" id="IPR052199">
    <property type="entry name" value="MIPS"/>
</dbReference>
<dbReference type="PIRSF" id="PIRSF015578">
    <property type="entry name" value="Myoinos-ppht_syn"/>
    <property type="match status" value="1"/>
</dbReference>
<name>A0A953J551_9BACT</name>
<dbReference type="GO" id="GO:0006021">
    <property type="term" value="P:inositol biosynthetic process"/>
    <property type="evidence" value="ECO:0007669"/>
    <property type="project" value="InterPro"/>
</dbReference>
<dbReference type="PANTHER" id="PTHR43125:SF1">
    <property type="entry name" value="INOSITOL-3-PHOSPHATE SYNTHASE"/>
    <property type="match status" value="1"/>
</dbReference>
<feature type="domain" description="Myo-inositol-1-phosphate synthase GAPDH-like" evidence="2">
    <location>
        <begin position="199"/>
        <end position="307"/>
    </location>
</feature>
<dbReference type="Proteomes" id="UP000705867">
    <property type="component" value="Unassembled WGS sequence"/>
</dbReference>
<dbReference type="AlphaFoldDB" id="A0A953J551"/>
<dbReference type="InterPro" id="IPR013021">
    <property type="entry name" value="Myo-inos-1-P_Synthase_GAPDH"/>
</dbReference>
<evidence type="ECO:0000313" key="3">
    <source>
        <dbReference type="EMBL" id="MBZ0156446.1"/>
    </source>
</evidence>